<proteinExistence type="inferred from homology"/>
<dbReference type="InterPro" id="IPR036291">
    <property type="entry name" value="NAD(P)-bd_dom_sf"/>
</dbReference>
<dbReference type="Proteomes" id="UP001610563">
    <property type="component" value="Unassembled WGS sequence"/>
</dbReference>
<gene>
    <name evidence="3" type="ORF">BJX66DRAFT_302329</name>
</gene>
<comment type="similarity">
    <text evidence="1 2">Belongs to the short-chain dehydrogenases/reductases (SDR) family.</text>
</comment>
<dbReference type="PRINTS" id="PR00080">
    <property type="entry name" value="SDRFAMILY"/>
</dbReference>
<dbReference type="Pfam" id="PF00106">
    <property type="entry name" value="adh_short"/>
    <property type="match status" value="1"/>
</dbReference>
<evidence type="ECO:0000313" key="3">
    <source>
        <dbReference type="EMBL" id="KAL2795142.1"/>
    </source>
</evidence>
<keyword evidence="4" id="KW-1185">Reference proteome</keyword>
<dbReference type="Gene3D" id="3.40.50.720">
    <property type="entry name" value="NAD(P)-binding Rossmann-like Domain"/>
    <property type="match status" value="1"/>
</dbReference>
<evidence type="ECO:0000256" key="2">
    <source>
        <dbReference type="RuleBase" id="RU000363"/>
    </source>
</evidence>
<protein>
    <submittedName>
        <fullName evidence="3">Uncharacterized protein</fullName>
    </submittedName>
</protein>
<dbReference type="PRINTS" id="PR00081">
    <property type="entry name" value="GDHRDH"/>
</dbReference>
<dbReference type="PANTHER" id="PTHR43544:SF26">
    <property type="entry name" value="SHORT CHAIN DEHYDROGENASE_REDUCTASE FAMILY OXIDOREDUCTASE (JCVI)"/>
    <property type="match status" value="1"/>
</dbReference>
<dbReference type="SUPFAM" id="SSF51735">
    <property type="entry name" value="NAD(P)-binding Rossmann-fold domains"/>
    <property type="match status" value="1"/>
</dbReference>
<dbReference type="EMBL" id="JBFTWV010000037">
    <property type="protein sequence ID" value="KAL2795142.1"/>
    <property type="molecule type" value="Genomic_DNA"/>
</dbReference>
<sequence>MTLDSASKSSVWVVTGANRGIGLGLVKELVARPSTTVIATVRNDEAAASLSAETIAPGNQSSLHIIQLDFSTAIAPEVIREKLAAAAPSVEHIDVLINNAGFSTHMNPAVETTADELRSCFEVNTIAPLLVFQALWPLLQKAPSSPKYISVSSSVGSIGGQEPFPGGAYGPSKAATNWFTKALHLQHAADGLIAIALHPGWVQTNMGNIAARDWNYAPGPPETVDNSVKGILKIIDGATRETASGKFLSYTGDMEVAW</sequence>
<name>A0ABR4G7Z4_9EURO</name>
<organism evidence="3 4">
    <name type="scientific">Aspergillus keveii</name>
    <dbReference type="NCBI Taxonomy" id="714993"/>
    <lineage>
        <taxon>Eukaryota</taxon>
        <taxon>Fungi</taxon>
        <taxon>Dikarya</taxon>
        <taxon>Ascomycota</taxon>
        <taxon>Pezizomycotina</taxon>
        <taxon>Eurotiomycetes</taxon>
        <taxon>Eurotiomycetidae</taxon>
        <taxon>Eurotiales</taxon>
        <taxon>Aspergillaceae</taxon>
        <taxon>Aspergillus</taxon>
        <taxon>Aspergillus subgen. Nidulantes</taxon>
    </lineage>
</organism>
<comment type="caution">
    <text evidence="3">The sequence shown here is derived from an EMBL/GenBank/DDBJ whole genome shotgun (WGS) entry which is preliminary data.</text>
</comment>
<evidence type="ECO:0000256" key="1">
    <source>
        <dbReference type="ARBA" id="ARBA00006484"/>
    </source>
</evidence>
<evidence type="ECO:0000313" key="4">
    <source>
        <dbReference type="Proteomes" id="UP001610563"/>
    </source>
</evidence>
<dbReference type="CDD" id="cd05325">
    <property type="entry name" value="carb_red_sniffer_like_SDR_c"/>
    <property type="match status" value="1"/>
</dbReference>
<dbReference type="InterPro" id="IPR051468">
    <property type="entry name" value="Fungal_SecMetab_SDRs"/>
</dbReference>
<accession>A0ABR4G7Z4</accession>
<dbReference type="PANTHER" id="PTHR43544">
    <property type="entry name" value="SHORT-CHAIN DEHYDROGENASE/REDUCTASE"/>
    <property type="match status" value="1"/>
</dbReference>
<dbReference type="InterPro" id="IPR002347">
    <property type="entry name" value="SDR_fam"/>
</dbReference>
<reference evidence="3 4" key="1">
    <citation type="submission" date="2024-07" db="EMBL/GenBank/DDBJ databases">
        <title>Section-level genome sequencing and comparative genomics of Aspergillus sections Usti and Cavernicolus.</title>
        <authorList>
            <consortium name="Lawrence Berkeley National Laboratory"/>
            <person name="Nybo J.L."/>
            <person name="Vesth T.C."/>
            <person name="Theobald S."/>
            <person name="Frisvad J.C."/>
            <person name="Larsen T.O."/>
            <person name="Kjaerboelling I."/>
            <person name="Rothschild-Mancinelli K."/>
            <person name="Lyhne E.K."/>
            <person name="Kogle M.E."/>
            <person name="Barry K."/>
            <person name="Clum A."/>
            <person name="Na H."/>
            <person name="Ledsgaard L."/>
            <person name="Lin J."/>
            <person name="Lipzen A."/>
            <person name="Kuo A."/>
            <person name="Riley R."/>
            <person name="Mondo S."/>
            <person name="Labutti K."/>
            <person name="Haridas S."/>
            <person name="Pangalinan J."/>
            <person name="Salamov A.A."/>
            <person name="Simmons B.A."/>
            <person name="Magnuson J.K."/>
            <person name="Chen J."/>
            <person name="Drula E."/>
            <person name="Henrissat B."/>
            <person name="Wiebenga A."/>
            <person name="Lubbers R.J."/>
            <person name="Gomes A.C."/>
            <person name="Makela M.R."/>
            <person name="Stajich J."/>
            <person name="Grigoriev I.V."/>
            <person name="Mortensen U.H."/>
            <person name="De Vries R.P."/>
            <person name="Baker S.E."/>
            <person name="Andersen M.R."/>
        </authorList>
    </citation>
    <scope>NUCLEOTIDE SEQUENCE [LARGE SCALE GENOMIC DNA]</scope>
    <source>
        <strain evidence="3 4">CBS 209.92</strain>
    </source>
</reference>